<reference evidence="16 17" key="1">
    <citation type="submission" date="2015-11" db="EMBL/GenBank/DDBJ databases">
        <authorList>
            <consortium name="Pathogen Informatics"/>
        </authorList>
    </citation>
    <scope>NUCLEOTIDE SEQUENCE [LARGE SCALE GENOMIC DNA]</scope>
    <source>
        <strain evidence="16 17">006A-0059</strain>
    </source>
</reference>
<comment type="similarity">
    <text evidence="4">Belongs to the D-alanine--D-alanine ligase family.</text>
</comment>
<sequence>MKFGIVFGGNSFEHEISIVSAVSVKNVLKADLSFIFVDKFRDFYLIDKKDMRANFFSSGKYKNSKKLYLQQGGFATHSFFGMKKLDIECYINLIHGSDGEDGKIAGMFEFYGLKFIGPRLEASVLSFNKELTKLLALKCGVKTLPYEMIKRGDKIKMQLPFILKPARLGSSIGVSIVHKLSELDYALDVAFEFDSDILVEPFMSGIREFNLAGFMVGNEFEFSLIEEPTKKEFLDFEQKYMSFSSRTSVEASISKELKEGIKKAFMDIYDGGNFDGALIRCDFFVLDNEIYLNEINPNPGSMANYLFADFSASVQKLANSIKLPKNIQIDYKFIHSITSNKGKLN</sequence>
<dbReference type="Pfam" id="PF01820">
    <property type="entry name" value="Dala_Dala_lig_N"/>
    <property type="match status" value="1"/>
</dbReference>
<evidence type="ECO:0000256" key="5">
    <source>
        <dbReference type="ARBA" id="ARBA00012216"/>
    </source>
</evidence>
<evidence type="ECO:0000256" key="10">
    <source>
        <dbReference type="ARBA" id="ARBA00022960"/>
    </source>
</evidence>
<feature type="domain" description="ATP-grasp" evidence="15">
    <location>
        <begin position="133"/>
        <end position="325"/>
    </location>
</feature>
<evidence type="ECO:0000256" key="4">
    <source>
        <dbReference type="ARBA" id="ARBA00010871"/>
    </source>
</evidence>
<keyword evidence="8 14" id="KW-0547">Nucleotide-binding</keyword>
<dbReference type="InterPro" id="IPR011761">
    <property type="entry name" value="ATP-grasp"/>
</dbReference>
<comment type="catalytic activity">
    <reaction evidence="13">
        <text>2 D-alanine + ATP = D-alanyl-D-alanine + ADP + phosphate + H(+)</text>
        <dbReference type="Rhea" id="RHEA:11224"/>
        <dbReference type="ChEBI" id="CHEBI:15378"/>
        <dbReference type="ChEBI" id="CHEBI:30616"/>
        <dbReference type="ChEBI" id="CHEBI:43474"/>
        <dbReference type="ChEBI" id="CHEBI:57416"/>
        <dbReference type="ChEBI" id="CHEBI:57822"/>
        <dbReference type="ChEBI" id="CHEBI:456216"/>
        <dbReference type="EC" id="6.3.2.4"/>
    </reaction>
</comment>
<comment type="subcellular location">
    <subcellularLocation>
        <location evidence="3">Cytoplasm</location>
    </subcellularLocation>
</comment>
<organism evidence="16 17">
    <name type="scientific">Campylobacter hyointestinalis subsp. hyointestinalis</name>
    <dbReference type="NCBI Taxonomy" id="91352"/>
    <lineage>
        <taxon>Bacteria</taxon>
        <taxon>Pseudomonadati</taxon>
        <taxon>Campylobacterota</taxon>
        <taxon>Epsilonproteobacteria</taxon>
        <taxon>Campylobacterales</taxon>
        <taxon>Campylobacteraceae</taxon>
        <taxon>Campylobacter</taxon>
    </lineage>
</organism>
<evidence type="ECO:0000256" key="3">
    <source>
        <dbReference type="ARBA" id="ARBA00004496"/>
    </source>
</evidence>
<evidence type="ECO:0000256" key="9">
    <source>
        <dbReference type="ARBA" id="ARBA00022840"/>
    </source>
</evidence>
<keyword evidence="12" id="KW-0961">Cell wall biogenesis/degradation</keyword>
<evidence type="ECO:0000256" key="1">
    <source>
        <dbReference type="ARBA" id="ARBA00001936"/>
    </source>
</evidence>
<dbReference type="Gene3D" id="3.30.1490.20">
    <property type="entry name" value="ATP-grasp fold, A domain"/>
    <property type="match status" value="1"/>
</dbReference>
<keyword evidence="9 14" id="KW-0067">ATP-binding</keyword>
<dbReference type="PROSITE" id="PS00843">
    <property type="entry name" value="DALA_DALA_LIGASE_1"/>
    <property type="match status" value="1"/>
</dbReference>
<dbReference type="InterPro" id="IPR011127">
    <property type="entry name" value="Dala_Dala_lig_N"/>
</dbReference>
<name>A0A0S4REG8_CAMHY</name>
<proteinExistence type="inferred from homology"/>
<dbReference type="InterPro" id="IPR000291">
    <property type="entry name" value="D-Ala_lig_Van_CS"/>
</dbReference>
<comment type="caution">
    <text evidence="16">The sequence shown here is derived from an EMBL/GenBank/DDBJ whole genome shotgun (WGS) entry which is preliminary data.</text>
</comment>
<comment type="cofactor">
    <cofactor evidence="2">
        <name>Mg(2+)</name>
        <dbReference type="ChEBI" id="CHEBI:18420"/>
    </cofactor>
</comment>
<protein>
    <recommendedName>
        <fullName evidence="5">D-alanine--D-alanine ligase</fullName>
        <ecNumber evidence="5">6.3.2.4</ecNumber>
    </recommendedName>
</protein>
<dbReference type="PROSITE" id="PS50975">
    <property type="entry name" value="ATP_GRASP"/>
    <property type="match status" value="1"/>
</dbReference>
<dbReference type="GO" id="GO:0008360">
    <property type="term" value="P:regulation of cell shape"/>
    <property type="evidence" value="ECO:0007669"/>
    <property type="project" value="UniProtKB-KW"/>
</dbReference>
<dbReference type="GO" id="GO:0005524">
    <property type="term" value="F:ATP binding"/>
    <property type="evidence" value="ECO:0007669"/>
    <property type="project" value="UniProtKB-UniRule"/>
</dbReference>
<evidence type="ECO:0000313" key="17">
    <source>
        <dbReference type="Proteomes" id="UP000052237"/>
    </source>
</evidence>
<dbReference type="EMBL" id="FAVB01000001">
    <property type="protein sequence ID" value="CUU72539.1"/>
    <property type="molecule type" value="Genomic_DNA"/>
</dbReference>
<dbReference type="GO" id="GO:0005737">
    <property type="term" value="C:cytoplasm"/>
    <property type="evidence" value="ECO:0007669"/>
    <property type="project" value="UniProtKB-SubCell"/>
</dbReference>
<evidence type="ECO:0000256" key="13">
    <source>
        <dbReference type="ARBA" id="ARBA00047614"/>
    </source>
</evidence>
<dbReference type="GO" id="GO:0008716">
    <property type="term" value="F:D-alanine-D-alanine ligase activity"/>
    <property type="evidence" value="ECO:0007669"/>
    <property type="project" value="UniProtKB-EC"/>
</dbReference>
<evidence type="ECO:0000256" key="6">
    <source>
        <dbReference type="ARBA" id="ARBA00022490"/>
    </source>
</evidence>
<evidence type="ECO:0000256" key="11">
    <source>
        <dbReference type="ARBA" id="ARBA00022984"/>
    </source>
</evidence>
<keyword evidence="10" id="KW-0133">Cell shape</keyword>
<dbReference type="InterPro" id="IPR005905">
    <property type="entry name" value="D_ala_D_ala"/>
</dbReference>
<evidence type="ECO:0000313" key="16">
    <source>
        <dbReference type="EMBL" id="CUU72539.1"/>
    </source>
</evidence>
<comment type="cofactor">
    <cofactor evidence="1">
        <name>Mn(2+)</name>
        <dbReference type="ChEBI" id="CHEBI:29035"/>
    </cofactor>
</comment>
<dbReference type="PANTHER" id="PTHR23132">
    <property type="entry name" value="D-ALANINE--D-ALANINE LIGASE"/>
    <property type="match status" value="1"/>
</dbReference>
<dbReference type="EC" id="6.3.2.4" evidence="5"/>
<keyword evidence="6" id="KW-0963">Cytoplasm</keyword>
<dbReference type="RefSeq" id="WP_059434961.1">
    <property type="nucleotide sequence ID" value="NZ_FAVB01000001.1"/>
</dbReference>
<evidence type="ECO:0000256" key="8">
    <source>
        <dbReference type="ARBA" id="ARBA00022741"/>
    </source>
</evidence>
<dbReference type="Gene3D" id="3.40.50.20">
    <property type="match status" value="1"/>
</dbReference>
<evidence type="ECO:0000259" key="15">
    <source>
        <dbReference type="PROSITE" id="PS50975"/>
    </source>
</evidence>
<dbReference type="Pfam" id="PF07478">
    <property type="entry name" value="Dala_Dala_lig_C"/>
    <property type="match status" value="1"/>
</dbReference>
<dbReference type="InterPro" id="IPR011095">
    <property type="entry name" value="Dala_Dala_lig_C"/>
</dbReference>
<dbReference type="GO" id="GO:0046872">
    <property type="term" value="F:metal ion binding"/>
    <property type="evidence" value="ECO:0007669"/>
    <property type="project" value="InterPro"/>
</dbReference>
<dbReference type="NCBIfam" id="NF002527">
    <property type="entry name" value="PRK01966.1-3"/>
    <property type="match status" value="1"/>
</dbReference>
<keyword evidence="7 16" id="KW-0436">Ligase</keyword>
<gene>
    <name evidence="16" type="primary">ddl</name>
    <name evidence="16" type="ORF">ERS686654_00435</name>
</gene>
<dbReference type="GO" id="GO:0009252">
    <property type="term" value="P:peptidoglycan biosynthetic process"/>
    <property type="evidence" value="ECO:0007669"/>
    <property type="project" value="UniProtKB-KW"/>
</dbReference>
<dbReference type="AlphaFoldDB" id="A0A0S4REG8"/>
<accession>A0A0S4REG8</accession>
<dbReference type="Proteomes" id="UP000052237">
    <property type="component" value="Unassembled WGS sequence"/>
</dbReference>
<keyword evidence="11" id="KW-0573">Peptidoglycan synthesis</keyword>
<keyword evidence="17" id="KW-1185">Reference proteome</keyword>
<evidence type="ECO:0000256" key="2">
    <source>
        <dbReference type="ARBA" id="ARBA00001946"/>
    </source>
</evidence>
<dbReference type="GO" id="GO:0071555">
    <property type="term" value="P:cell wall organization"/>
    <property type="evidence" value="ECO:0007669"/>
    <property type="project" value="UniProtKB-KW"/>
</dbReference>
<evidence type="ECO:0000256" key="7">
    <source>
        <dbReference type="ARBA" id="ARBA00022598"/>
    </source>
</evidence>
<dbReference type="NCBIfam" id="TIGR01205">
    <property type="entry name" value="D_ala_D_alaTIGR"/>
    <property type="match status" value="1"/>
</dbReference>
<evidence type="ECO:0000256" key="14">
    <source>
        <dbReference type="PROSITE-ProRule" id="PRU00409"/>
    </source>
</evidence>
<dbReference type="PANTHER" id="PTHR23132:SF23">
    <property type="entry name" value="D-ALANINE--D-ALANINE LIGASE B"/>
    <property type="match status" value="1"/>
</dbReference>
<dbReference type="InterPro" id="IPR013815">
    <property type="entry name" value="ATP_grasp_subdomain_1"/>
</dbReference>
<dbReference type="Gene3D" id="3.30.470.20">
    <property type="entry name" value="ATP-grasp fold, B domain"/>
    <property type="match status" value="1"/>
</dbReference>
<dbReference type="SUPFAM" id="SSF52440">
    <property type="entry name" value="PreATP-grasp domain"/>
    <property type="match status" value="1"/>
</dbReference>
<dbReference type="SUPFAM" id="SSF56059">
    <property type="entry name" value="Glutathione synthetase ATP-binding domain-like"/>
    <property type="match status" value="1"/>
</dbReference>
<dbReference type="InterPro" id="IPR016185">
    <property type="entry name" value="PreATP-grasp_dom_sf"/>
</dbReference>
<evidence type="ECO:0000256" key="12">
    <source>
        <dbReference type="ARBA" id="ARBA00023316"/>
    </source>
</evidence>